<accession>A0A1H0XKI6</accession>
<evidence type="ECO:0000256" key="1">
    <source>
        <dbReference type="SAM" id="Phobius"/>
    </source>
</evidence>
<keyword evidence="5" id="KW-1185">Reference proteome</keyword>
<gene>
    <name evidence="2" type="ORF">SAMN04489764_0009</name>
    <name evidence="3" type="ORF">SAMN04489764_0032</name>
    <name evidence="4" type="ORF">SAMN04489764_0058</name>
</gene>
<keyword evidence="1" id="KW-0812">Transmembrane</keyword>
<proteinExistence type="predicted"/>
<organism evidence="4 5">
    <name type="scientific">Thermostaphylospora chromogena</name>
    <dbReference type="NCBI Taxonomy" id="35622"/>
    <lineage>
        <taxon>Bacteria</taxon>
        <taxon>Bacillati</taxon>
        <taxon>Actinomycetota</taxon>
        <taxon>Actinomycetes</taxon>
        <taxon>Streptosporangiales</taxon>
        <taxon>Thermomonosporaceae</taxon>
        <taxon>Thermostaphylospora</taxon>
    </lineage>
</organism>
<dbReference type="Proteomes" id="UP000217103">
    <property type="component" value="Unassembled WGS sequence"/>
</dbReference>
<evidence type="ECO:0000313" key="3">
    <source>
        <dbReference type="EMBL" id="SDQ03254.1"/>
    </source>
</evidence>
<keyword evidence="1" id="KW-0472">Membrane</keyword>
<evidence type="ECO:0000313" key="5">
    <source>
        <dbReference type="Proteomes" id="UP000217103"/>
    </source>
</evidence>
<protein>
    <submittedName>
        <fullName evidence="4">Uncharacterized protein</fullName>
    </submittedName>
</protein>
<dbReference type="EMBL" id="FNKK01000001">
    <property type="protein sequence ID" value="SDQ03146.1"/>
    <property type="molecule type" value="Genomic_DNA"/>
</dbReference>
<sequence length="40" mass="4920">MRDVRPFKDDRHQQIRTALALCRFILWLIWMVLTDHDATH</sequence>
<evidence type="ECO:0000313" key="4">
    <source>
        <dbReference type="EMBL" id="SDQ03417.1"/>
    </source>
</evidence>
<name>A0A1H0XKI6_9ACTN</name>
<evidence type="ECO:0000313" key="2">
    <source>
        <dbReference type="EMBL" id="SDQ03146.1"/>
    </source>
</evidence>
<dbReference type="EMBL" id="FNKK01000001">
    <property type="protein sequence ID" value="SDQ03417.1"/>
    <property type="molecule type" value="Genomic_DNA"/>
</dbReference>
<keyword evidence="1" id="KW-1133">Transmembrane helix</keyword>
<dbReference type="RefSeq" id="WP_278247177.1">
    <property type="nucleotide sequence ID" value="NZ_FNKK01000001.1"/>
</dbReference>
<feature type="transmembrane region" description="Helical" evidence="1">
    <location>
        <begin position="15"/>
        <end position="33"/>
    </location>
</feature>
<dbReference type="EMBL" id="FNKK01000001">
    <property type="protein sequence ID" value="SDQ03254.1"/>
    <property type="molecule type" value="Genomic_DNA"/>
</dbReference>
<dbReference type="AlphaFoldDB" id="A0A1H0XKI6"/>
<reference evidence="4 5" key="1">
    <citation type="submission" date="2016-10" db="EMBL/GenBank/DDBJ databases">
        <authorList>
            <person name="de Groot N.N."/>
        </authorList>
    </citation>
    <scope>NUCLEOTIDE SEQUENCE [LARGE SCALE GENOMIC DNA]</scope>
    <source>
        <strain evidence="4 5">DSM 43794</strain>
    </source>
</reference>